<dbReference type="InterPro" id="IPR046867">
    <property type="entry name" value="AldOxase/xan_DH_MoCoBD2"/>
</dbReference>
<dbReference type="GO" id="GO:0016491">
    <property type="term" value="F:oxidoreductase activity"/>
    <property type="evidence" value="ECO:0007669"/>
    <property type="project" value="UniProtKB-KW"/>
</dbReference>
<dbReference type="Gene3D" id="3.90.1170.50">
    <property type="entry name" value="Aldehyde oxidase/xanthine dehydrogenase, a/b hammerhead"/>
    <property type="match status" value="1"/>
</dbReference>
<dbReference type="AlphaFoldDB" id="A0A7J3SMG7"/>
<reference evidence="4" key="1">
    <citation type="journal article" date="2020" name="mSystems">
        <title>Genome- and Community-Level Interaction Insights into Carbon Utilization and Element Cycling Functions of Hydrothermarchaeota in Hydrothermal Sediment.</title>
        <authorList>
            <person name="Zhou Z."/>
            <person name="Liu Y."/>
            <person name="Xu W."/>
            <person name="Pan J."/>
            <person name="Luo Z.H."/>
            <person name="Li M."/>
        </authorList>
    </citation>
    <scope>NUCLEOTIDE SEQUENCE [LARGE SCALE GENOMIC DNA]</scope>
    <source>
        <strain evidence="4">SpSt-885</strain>
    </source>
</reference>
<accession>A0A7J3SMG7</accession>
<dbReference type="SMART" id="SM01008">
    <property type="entry name" value="Ald_Xan_dh_C"/>
    <property type="match status" value="1"/>
</dbReference>
<proteinExistence type="predicted"/>
<evidence type="ECO:0000256" key="2">
    <source>
        <dbReference type="ARBA" id="ARBA00023002"/>
    </source>
</evidence>
<dbReference type="EMBL" id="DTLS01000182">
    <property type="protein sequence ID" value="HGZ60811.1"/>
    <property type="molecule type" value="Genomic_DNA"/>
</dbReference>
<dbReference type="Gene3D" id="3.30.365.10">
    <property type="entry name" value="Aldehyde oxidase/xanthine dehydrogenase, molybdopterin binding domain"/>
    <property type="match status" value="4"/>
</dbReference>
<dbReference type="GO" id="GO:0005506">
    <property type="term" value="F:iron ion binding"/>
    <property type="evidence" value="ECO:0007669"/>
    <property type="project" value="InterPro"/>
</dbReference>
<dbReference type="InterPro" id="IPR000674">
    <property type="entry name" value="Ald_Oxase/Xan_DH_a/b"/>
</dbReference>
<dbReference type="SUPFAM" id="SSF56003">
    <property type="entry name" value="Molybdenum cofactor-binding domain"/>
    <property type="match status" value="1"/>
</dbReference>
<keyword evidence="2" id="KW-0560">Oxidoreductase</keyword>
<evidence type="ECO:0000313" key="4">
    <source>
        <dbReference type="EMBL" id="HGZ60811.1"/>
    </source>
</evidence>
<sequence length="810" mass="88353">MSSSQFKIIGRPVPPPDLYEKVTGTAQYTFDMDFPGLLHAKLVTSREPHAKIKSIDFSKALQVPGVVAVATGKDFPYRLGIYVGDRDILAIDKALWVGHPVAAIVADNIRAAEKAIDLVEVEYDPLPPVFDPEEAVKPGAPILHPDLAKYTISPAFKPVPGTNIANLFRLTKGKGEAALDSADVVIERNFRIPFTTHAYMETWSTIAHYKVTGDIEIWTSSQSPYAPRYLTAMSLGIPVGKIKIRIPYVGGGFGGKAGILNEPLVAMLSKKAGYKPVKLVMTRAEQMKSMPIVAGYRAKAKMGFSKDGRIVAYSVRFLFDGGAFADYAVNVARTAGYACTGVYDMPNAYCESITAYTNKVPTTAIRGFGYPENHWVLERMMDIGAKELGISPLEIRSKNFLRMGDPTSTTGYGTPMRADQGDLPGVMKTSAELIEWDKEPEQPKEPWKIRAKGIAVSLKGPSQPPNAVDAAVIKFNEDASVDVLVATGNYGQGTVNAFRMLVAEYFDLPLDKVHLTWMNSTEWNPYTWQTVGSRSLFTVGSALLDACEDAKRQIVDVASKVLKVKPEELAIADGKVYVKGEPWMSIPLSEIVMGYTFPNGQVYGGPIIGKGKHYPAVLSYLDPDTGQALPINAETGHGEPGHVTVFYTFGSTAVEIELDLLTGEVKVLKATQVYDLGRVINPLTATGQAIGGLVMGMGRALYEEIVFDDTGGVANPNFSFYYIPRAKDAPDDIRVKFLETPQANGPFGARGFSENVMIAIIPAIANAIQRGTGVEITELPITHERVWRAIKEQRPDLIEKAMKALKEWKG</sequence>
<dbReference type="PANTHER" id="PTHR11908">
    <property type="entry name" value="XANTHINE DEHYDROGENASE"/>
    <property type="match status" value="1"/>
</dbReference>
<gene>
    <name evidence="4" type="ORF">ENW83_06425</name>
</gene>
<evidence type="ECO:0000259" key="3">
    <source>
        <dbReference type="SMART" id="SM01008"/>
    </source>
</evidence>
<dbReference type="InterPro" id="IPR008274">
    <property type="entry name" value="AldOxase/xan_DH_MoCoBD1"/>
</dbReference>
<dbReference type="InterPro" id="IPR016208">
    <property type="entry name" value="Ald_Oxase/xanthine_DH-like"/>
</dbReference>
<evidence type="ECO:0000256" key="1">
    <source>
        <dbReference type="ARBA" id="ARBA00022505"/>
    </source>
</evidence>
<name>A0A7J3SMG7_9CREN</name>
<organism evidence="4">
    <name type="scientific">Fervidicoccus fontis</name>
    <dbReference type="NCBI Taxonomy" id="683846"/>
    <lineage>
        <taxon>Archaea</taxon>
        <taxon>Thermoproteota</taxon>
        <taxon>Thermoprotei</taxon>
        <taxon>Fervidicoccales</taxon>
        <taxon>Fervidicoccaceae</taxon>
        <taxon>Fervidicoccus</taxon>
    </lineage>
</organism>
<dbReference type="InterPro" id="IPR037165">
    <property type="entry name" value="AldOxase/xan_DH_Mopterin-bd_sf"/>
</dbReference>
<dbReference type="Pfam" id="PF02738">
    <property type="entry name" value="MoCoBD_1"/>
    <property type="match status" value="1"/>
</dbReference>
<dbReference type="Pfam" id="PF01315">
    <property type="entry name" value="Ald_Xan_dh_C"/>
    <property type="match status" value="1"/>
</dbReference>
<dbReference type="InterPro" id="IPR036856">
    <property type="entry name" value="Ald_Oxase/Xan_DH_a/b_sf"/>
</dbReference>
<dbReference type="Pfam" id="PF20256">
    <property type="entry name" value="MoCoBD_2"/>
    <property type="match status" value="1"/>
</dbReference>
<dbReference type="PANTHER" id="PTHR11908:SF132">
    <property type="entry name" value="ALDEHYDE OXIDASE 1-RELATED"/>
    <property type="match status" value="1"/>
</dbReference>
<dbReference type="SUPFAM" id="SSF54665">
    <property type="entry name" value="CO dehydrogenase molybdoprotein N-domain-like"/>
    <property type="match status" value="1"/>
</dbReference>
<protein>
    <submittedName>
        <fullName evidence="4">Xanthine dehydrogenase family protein molybdopterin-binding subunit</fullName>
    </submittedName>
</protein>
<keyword evidence="1" id="KW-0500">Molybdenum</keyword>
<feature type="domain" description="Aldehyde oxidase/xanthine dehydrogenase a/b hammerhead" evidence="3">
    <location>
        <begin position="23"/>
        <end position="127"/>
    </location>
</feature>
<comment type="caution">
    <text evidence="4">The sequence shown here is derived from an EMBL/GenBank/DDBJ whole genome shotgun (WGS) entry which is preliminary data.</text>
</comment>